<proteinExistence type="predicted"/>
<reference evidence="1 2" key="1">
    <citation type="submission" date="2018-12" db="EMBL/GenBank/DDBJ databases">
        <authorList>
            <consortium name="Pathogen Informatics"/>
        </authorList>
    </citation>
    <scope>NUCLEOTIDE SEQUENCE [LARGE SCALE GENOMIC DNA]</scope>
    <source>
        <strain evidence="1 2">NCTC8284</strain>
    </source>
</reference>
<sequence>MKNILLLSSSKYKETGYLEHALPWLQQFLADYRGKKSLLFLMPEYVELSMSMKKLYKRPCQM</sequence>
<keyword evidence="1" id="KW-0645">Protease</keyword>
<name>A0A448MIY7_9PAST</name>
<dbReference type="EC" id="3.4.13.21" evidence="1"/>
<dbReference type="GO" id="GO:0016805">
    <property type="term" value="F:dipeptidase activity"/>
    <property type="evidence" value="ECO:0007669"/>
    <property type="project" value="UniProtKB-KW"/>
</dbReference>
<protein>
    <submittedName>
        <fullName evidence="1">Peptidase E</fullName>
        <ecNumber evidence="1">3.4.13.21</ecNumber>
    </submittedName>
</protein>
<dbReference type="AlphaFoldDB" id="A0A448MIY7"/>
<dbReference type="EMBL" id="LR134405">
    <property type="protein sequence ID" value="VEH65043.1"/>
    <property type="molecule type" value="Genomic_DNA"/>
</dbReference>
<evidence type="ECO:0000313" key="2">
    <source>
        <dbReference type="Proteomes" id="UP000278733"/>
    </source>
</evidence>
<keyword evidence="1" id="KW-0224">Dipeptidase</keyword>
<accession>A0A448MIY7</accession>
<evidence type="ECO:0000313" key="1">
    <source>
        <dbReference type="EMBL" id="VEH65043.1"/>
    </source>
</evidence>
<keyword evidence="1" id="KW-0378">Hydrolase</keyword>
<organism evidence="1 2">
    <name type="scientific">Rodentibacter pneumotropicus</name>
    <dbReference type="NCBI Taxonomy" id="758"/>
    <lineage>
        <taxon>Bacteria</taxon>
        <taxon>Pseudomonadati</taxon>
        <taxon>Pseudomonadota</taxon>
        <taxon>Gammaproteobacteria</taxon>
        <taxon>Pasteurellales</taxon>
        <taxon>Pasteurellaceae</taxon>
        <taxon>Rodentibacter</taxon>
    </lineage>
</organism>
<gene>
    <name evidence="1" type="primary">pepE_2</name>
    <name evidence="1" type="ORF">NCTC8284_00177</name>
</gene>
<dbReference type="KEGG" id="rpne:NCTC8284_00177"/>
<dbReference type="Proteomes" id="UP000278733">
    <property type="component" value="Chromosome"/>
</dbReference>